<evidence type="ECO:0000313" key="12">
    <source>
        <dbReference type="Proteomes" id="UP000321464"/>
    </source>
</evidence>
<keyword evidence="5 9" id="KW-0812">Transmembrane</keyword>
<keyword evidence="4 11" id="KW-0808">Transferase</keyword>
<dbReference type="EMBL" id="BJYR01000001">
    <property type="protein sequence ID" value="GEN98351.1"/>
    <property type="molecule type" value="Genomic_DNA"/>
</dbReference>
<evidence type="ECO:0000259" key="10">
    <source>
        <dbReference type="Pfam" id="PF00535"/>
    </source>
</evidence>
<keyword evidence="3" id="KW-0328">Glycosyltransferase</keyword>
<keyword evidence="6 9" id="KW-1133">Transmembrane helix</keyword>
<keyword evidence="12" id="KW-1185">Reference proteome</keyword>
<dbReference type="RefSeq" id="WP_147157732.1">
    <property type="nucleotide sequence ID" value="NZ_BJYR01000001.1"/>
</dbReference>
<evidence type="ECO:0000313" key="11">
    <source>
        <dbReference type="EMBL" id="GEN98351.1"/>
    </source>
</evidence>
<evidence type="ECO:0000256" key="2">
    <source>
        <dbReference type="ARBA" id="ARBA00022475"/>
    </source>
</evidence>
<proteinExistence type="inferred from homology"/>
<dbReference type="InterPro" id="IPR001173">
    <property type="entry name" value="Glyco_trans_2-like"/>
</dbReference>
<keyword evidence="2" id="KW-1003">Cell membrane</keyword>
<dbReference type="FunFam" id="3.90.550.10:FF:000079">
    <property type="entry name" value="Probable glycosyl transferase"/>
    <property type="match status" value="1"/>
</dbReference>
<dbReference type="SUPFAM" id="SSF53448">
    <property type="entry name" value="Nucleotide-diphospho-sugar transferases"/>
    <property type="match status" value="1"/>
</dbReference>
<feature type="domain" description="Glycosyltransferase 2-like" evidence="10">
    <location>
        <begin position="27"/>
        <end position="189"/>
    </location>
</feature>
<reference evidence="11 12" key="1">
    <citation type="submission" date="2019-07" db="EMBL/GenBank/DDBJ databases">
        <title>Whole genome shotgun sequence of Novosphingobium sediminis NBRC 106119.</title>
        <authorList>
            <person name="Hosoyama A."/>
            <person name="Uohara A."/>
            <person name="Ohji S."/>
            <person name="Ichikawa N."/>
        </authorList>
    </citation>
    <scope>NUCLEOTIDE SEQUENCE [LARGE SCALE GENOMIC DNA]</scope>
    <source>
        <strain evidence="11 12">NBRC 106119</strain>
    </source>
</reference>
<protein>
    <submittedName>
        <fullName evidence="11">Glucosyl transferase</fullName>
    </submittedName>
</protein>
<evidence type="ECO:0000256" key="7">
    <source>
        <dbReference type="ARBA" id="ARBA00023136"/>
    </source>
</evidence>
<accession>A0A512AF91</accession>
<organism evidence="11 12">
    <name type="scientific">Novosphingobium sediminis</name>
    <dbReference type="NCBI Taxonomy" id="707214"/>
    <lineage>
        <taxon>Bacteria</taxon>
        <taxon>Pseudomonadati</taxon>
        <taxon>Pseudomonadota</taxon>
        <taxon>Alphaproteobacteria</taxon>
        <taxon>Sphingomonadales</taxon>
        <taxon>Sphingomonadaceae</taxon>
        <taxon>Novosphingobium</taxon>
    </lineage>
</organism>
<name>A0A512AF91_9SPHN</name>
<dbReference type="PANTHER" id="PTHR48090">
    <property type="entry name" value="UNDECAPRENYL-PHOSPHATE 4-DEOXY-4-FORMAMIDO-L-ARABINOSE TRANSFERASE-RELATED"/>
    <property type="match status" value="1"/>
</dbReference>
<evidence type="ECO:0000256" key="1">
    <source>
        <dbReference type="ARBA" id="ARBA00004651"/>
    </source>
</evidence>
<dbReference type="GO" id="GO:0005886">
    <property type="term" value="C:plasma membrane"/>
    <property type="evidence" value="ECO:0007669"/>
    <property type="project" value="UniProtKB-SubCell"/>
</dbReference>
<dbReference type="Proteomes" id="UP000321464">
    <property type="component" value="Unassembled WGS sequence"/>
</dbReference>
<feature type="transmembrane region" description="Helical" evidence="9">
    <location>
        <begin position="252"/>
        <end position="276"/>
    </location>
</feature>
<keyword evidence="7 9" id="KW-0472">Membrane</keyword>
<dbReference type="Gene3D" id="3.90.550.10">
    <property type="entry name" value="Spore Coat Polysaccharide Biosynthesis Protein SpsA, Chain A"/>
    <property type="match status" value="1"/>
</dbReference>
<dbReference type="GO" id="GO:0016757">
    <property type="term" value="F:glycosyltransferase activity"/>
    <property type="evidence" value="ECO:0007669"/>
    <property type="project" value="UniProtKB-KW"/>
</dbReference>
<evidence type="ECO:0000256" key="5">
    <source>
        <dbReference type="ARBA" id="ARBA00022692"/>
    </source>
</evidence>
<dbReference type="AlphaFoldDB" id="A0A512AF91"/>
<dbReference type="PANTHER" id="PTHR48090:SF1">
    <property type="entry name" value="PROPHAGE BACTOPRENOL GLUCOSYL TRANSFERASE HOMOLOG"/>
    <property type="match status" value="1"/>
</dbReference>
<comment type="similarity">
    <text evidence="8">Belongs to the glycosyltransferase 2 family. GtrB subfamily.</text>
</comment>
<comment type="subcellular location">
    <subcellularLocation>
        <location evidence="1">Cell membrane</location>
        <topology evidence="1">Multi-pass membrane protein</topology>
    </subcellularLocation>
</comment>
<dbReference type="CDD" id="cd04187">
    <property type="entry name" value="DPM1_like_bac"/>
    <property type="match status" value="1"/>
</dbReference>
<gene>
    <name evidence="11" type="ORF">NSE01_01840</name>
</gene>
<evidence type="ECO:0000256" key="9">
    <source>
        <dbReference type="SAM" id="Phobius"/>
    </source>
</evidence>
<feature type="transmembrane region" description="Helical" evidence="9">
    <location>
        <begin position="288"/>
        <end position="309"/>
    </location>
</feature>
<evidence type="ECO:0000256" key="4">
    <source>
        <dbReference type="ARBA" id="ARBA00022679"/>
    </source>
</evidence>
<dbReference type="InterPro" id="IPR050256">
    <property type="entry name" value="Glycosyltransferase_2"/>
</dbReference>
<comment type="caution">
    <text evidence="11">The sequence shown here is derived from an EMBL/GenBank/DDBJ whole genome shotgun (WGS) entry which is preliminary data.</text>
</comment>
<evidence type="ECO:0000256" key="3">
    <source>
        <dbReference type="ARBA" id="ARBA00022676"/>
    </source>
</evidence>
<sequence>MVEQHGRDAAAALHGSAHSPAQAPALSVVVPCYNEAEGLQELHRRLIAAIEPHFAHDFEIVLVNDGSRDATWAGMVALSDADPRVLCVNLARNHGHQLALTAGLAQAAGELIFVLDADLQDPPELIGPMLELIRAGHDVVYGQRRKRDGETAFKRATASAFYRLLDRLVDVDIPRDTGDFRLMTRRVLNVLQAMPERYRFVRGMVSWVGFRQVALPYDRDARFAGETKYPLHKMISFAIDAITSFSVAPLRIASWMGVCAGIGAMLMLAYVLGAWVSGHAISGWTSTLAIILVLGSTQLMILGIMGEYLGRMYMEAKRRPLYIIDEVHGVRGARGSAVHQLHDTIKERVHG</sequence>
<dbReference type="Pfam" id="PF00535">
    <property type="entry name" value="Glycos_transf_2"/>
    <property type="match status" value="1"/>
</dbReference>
<evidence type="ECO:0000256" key="8">
    <source>
        <dbReference type="ARBA" id="ARBA00038152"/>
    </source>
</evidence>
<dbReference type="InterPro" id="IPR029044">
    <property type="entry name" value="Nucleotide-diphossugar_trans"/>
</dbReference>
<evidence type="ECO:0000256" key="6">
    <source>
        <dbReference type="ARBA" id="ARBA00022989"/>
    </source>
</evidence>
<dbReference type="OrthoDB" id="9807795at2"/>